<feature type="region of interest" description="Disordered" evidence="1">
    <location>
        <begin position="305"/>
        <end position="342"/>
    </location>
</feature>
<name>A0A8T5GFU0_9ARCH</name>
<keyword evidence="2" id="KW-1133">Transmembrane helix</keyword>
<feature type="compositionally biased region" description="Gly residues" evidence="1">
    <location>
        <begin position="315"/>
        <end position="328"/>
    </location>
</feature>
<keyword evidence="2" id="KW-0812">Transmembrane</keyword>
<reference evidence="3" key="1">
    <citation type="journal article" date="2021" name="ISME J.">
        <title>Mercury methylation by metabolically versatile and cosmopolitan marine bacteria.</title>
        <authorList>
            <person name="Lin H."/>
            <person name="Ascher D.B."/>
            <person name="Myung Y."/>
            <person name="Lamborg C.H."/>
            <person name="Hallam S.J."/>
            <person name="Gionfriddo C.M."/>
            <person name="Holt K.E."/>
            <person name="Moreau J.W."/>
        </authorList>
    </citation>
    <scope>NUCLEOTIDE SEQUENCE</scope>
    <source>
        <strain evidence="3">SI075_bin30</strain>
    </source>
</reference>
<evidence type="ECO:0000256" key="2">
    <source>
        <dbReference type="SAM" id="Phobius"/>
    </source>
</evidence>
<evidence type="ECO:0000313" key="4">
    <source>
        <dbReference type="Proteomes" id="UP000722459"/>
    </source>
</evidence>
<sequence>MKKFIFGVLILLFVLIIFSGFSLAGVVNPPSGGSWIRVSQPSFNGQPCGSGSYVSGYSHYCGTYFSNGSDHDDGCGCWKMSDGRVGVYCCDSFGGQGIRTCEKHFPSYNGSDFSWSGGDYSINCTGACTNLTWYKDQDGDDYSNGATLTSCDVRPNANYFLSSELIATSGDCVDTNPNINPGETEICNGIDDDCLNGPDDGFECVQGSTGCNSSCNLTCYDGTPSTIIDHGGADWIISSDSQIVGKHTNIGNFRIDSGIIATVKPFDGTNCGLLDINANNIIINGKIDATGAGYGGGAGGGGGGGNNWHNRRGSIGSGGIAGQGGTNGSSGSNPSSIEAYANHSGKGGNGGAGAGSFAGIIGTGGSWVGWEQSGNSGGNGGDGKYCNGLTSNCDLTETLDVNIGSGGAGGGGGSGAGGEEGSCTGQPGGGGGAAGGNGGGSVILKSNNTIMILGEILTKGTLGENGEIGGNRGCSPSRPGDGGDGGSSLVLGNGIGGAGRSPEHLSSGSGGNGGAGAGGGILLWSPKEDGITINGNINTLNGSDQTSYGGTLKIFYCNSYLNSGTLDYGRFFEGDSCEAIESCNGIDDDGDTLVDEDFECIQNSVDCDATCMLDSGGCSIGNLEFVQTDWSGGKEQFTFGENNKYNSDNGFVSVIGTNVGRIVFEPNPTGATINGYDSGWRNLLQSTLNCDYIGTDFQPSCDSGICPEEMVDAAPGHWFNSCEDNVSNRPYRMLYENETNPNLGFPISAGDLVHHSGGSLTIGLNSPQSVVKSYYVSVDMIVEGGDNTADYLDLQVNSSAVQRGYDPNHSSSEWVWWSCYFPTKFDFKATNDNTIKFKAPNGSIHLDAYRITEDIPTGLPMCVVGANDSTVVGNKGGLMFSVMDLGSRDNWGFLEWDYTKNSGESIEVWFQQSNLADMSEDDWHNVSAGNGSYDLTSFTKQYGRFWVGLAGDSSGSPMLNEVRLCKLDTTIYCDGVVPVNASLIALDENIDLQWIASVVLVDSNTSEKCEAVCDTGYHRVDQTCEVDVGGSCVGDIPSNAIICADDDTGVSGNVTRTLVGDTSADCSITKCEYYCASGMEFNGSACVPQTVGEWTCSGTKPEGEGIVTGAEEYLVSAYTPKQWTYNPSAMGDMNCEWKCDTGYTRSGNECVTFGNVDVNNIEFLNLSLNDKNIIAEIQCSSNIVGGEIEIFDEEDNGITSEIIFFTQDGQIVQSDNLDCNTLPVKYVLQSNSYVDNHKYLINATIPQTCNICLRSGYIFYEANIPVTIPDANLLIAILIAVSAVFIVSKKRI</sequence>
<comment type="caution">
    <text evidence="3">The sequence shown here is derived from an EMBL/GenBank/DDBJ whole genome shotgun (WGS) entry which is preliminary data.</text>
</comment>
<evidence type="ECO:0000256" key="1">
    <source>
        <dbReference type="SAM" id="MobiDB-lite"/>
    </source>
</evidence>
<organism evidence="3 4">
    <name type="scientific">Candidatus Iainarchaeum sp</name>
    <dbReference type="NCBI Taxonomy" id="3101447"/>
    <lineage>
        <taxon>Archaea</taxon>
        <taxon>Candidatus Iainarchaeota</taxon>
        <taxon>Candidatus Iainarchaeia</taxon>
        <taxon>Candidatus Iainarchaeales</taxon>
        <taxon>Candidatus Iainarchaeaceae</taxon>
        <taxon>Candidatus Iainarchaeum</taxon>
    </lineage>
</organism>
<feature type="transmembrane region" description="Helical" evidence="2">
    <location>
        <begin position="1271"/>
        <end position="1288"/>
    </location>
</feature>
<gene>
    <name evidence="3" type="ORF">HON47_03895</name>
</gene>
<feature type="region of interest" description="Disordered" evidence="1">
    <location>
        <begin position="467"/>
        <end position="513"/>
    </location>
</feature>
<accession>A0A8T5GFU0</accession>
<feature type="region of interest" description="Disordered" evidence="1">
    <location>
        <begin position="406"/>
        <end position="432"/>
    </location>
</feature>
<dbReference type="EMBL" id="JABJNZ010000052">
    <property type="protein sequence ID" value="MBT4870690.1"/>
    <property type="molecule type" value="Genomic_DNA"/>
</dbReference>
<evidence type="ECO:0000313" key="3">
    <source>
        <dbReference type="EMBL" id="MBT4870690.1"/>
    </source>
</evidence>
<protein>
    <recommendedName>
        <fullName evidence="5">DUF2341 domain-containing protein</fullName>
    </recommendedName>
</protein>
<keyword evidence="2" id="KW-0472">Membrane</keyword>
<dbReference type="Proteomes" id="UP000722459">
    <property type="component" value="Unassembled WGS sequence"/>
</dbReference>
<proteinExistence type="predicted"/>
<evidence type="ECO:0008006" key="5">
    <source>
        <dbReference type="Google" id="ProtNLM"/>
    </source>
</evidence>